<evidence type="ECO:0000313" key="3">
    <source>
        <dbReference type="Proteomes" id="UP001500383"/>
    </source>
</evidence>
<name>A0ABN2J2G1_9ACTN</name>
<reference evidence="2 3" key="1">
    <citation type="journal article" date="2019" name="Int. J. Syst. Evol. Microbiol.">
        <title>The Global Catalogue of Microorganisms (GCM) 10K type strain sequencing project: providing services to taxonomists for standard genome sequencing and annotation.</title>
        <authorList>
            <consortium name="The Broad Institute Genomics Platform"/>
            <consortium name="The Broad Institute Genome Sequencing Center for Infectious Disease"/>
            <person name="Wu L."/>
            <person name="Ma J."/>
        </authorList>
    </citation>
    <scope>NUCLEOTIDE SEQUENCE [LARGE SCALE GENOMIC DNA]</scope>
    <source>
        <strain evidence="2 3">JCM 16002</strain>
    </source>
</reference>
<organism evidence="2 3">
    <name type="scientific">Dietzia cercidiphylli</name>
    <dbReference type="NCBI Taxonomy" id="498199"/>
    <lineage>
        <taxon>Bacteria</taxon>
        <taxon>Bacillati</taxon>
        <taxon>Actinomycetota</taxon>
        <taxon>Actinomycetes</taxon>
        <taxon>Mycobacteriales</taxon>
        <taxon>Dietziaceae</taxon>
        <taxon>Dietzia</taxon>
    </lineage>
</organism>
<gene>
    <name evidence="2" type="ORF">GCM10009831_28050</name>
</gene>
<dbReference type="EMBL" id="BAAAQG010000015">
    <property type="protein sequence ID" value="GAA1716646.1"/>
    <property type="molecule type" value="Genomic_DNA"/>
</dbReference>
<protein>
    <submittedName>
        <fullName evidence="2">Uncharacterized protein</fullName>
    </submittedName>
</protein>
<evidence type="ECO:0000313" key="2">
    <source>
        <dbReference type="EMBL" id="GAA1716646.1"/>
    </source>
</evidence>
<comment type="caution">
    <text evidence="2">The sequence shown here is derived from an EMBL/GenBank/DDBJ whole genome shotgun (WGS) entry which is preliminary data.</text>
</comment>
<keyword evidence="3" id="KW-1185">Reference proteome</keyword>
<sequence length="255" mass="27211">MIGMSYVIVVTPADPVFRDAARLDDLPDHVRADLEQLRDQVSARFPEADAVGETGALTRRPYIDGVGVVIHPGVITRPLVVNAVMRYAAPHQLLVTTPELGLVADPRVRIDIDVHRRPTTAGACITDHAVRGRPHGTLPWVTHELLHKLVCALEVDGDRLELEVDEDRWFRFERTGSALRIQVADGPGAPVVERNLAVGGVEAEAAAAAGWAWARGDRDWLGEISGGVAADRADDAAPSAESRSGALVAGGVTAA</sequence>
<proteinExistence type="predicted"/>
<feature type="region of interest" description="Disordered" evidence="1">
    <location>
        <begin position="233"/>
        <end position="255"/>
    </location>
</feature>
<evidence type="ECO:0000256" key="1">
    <source>
        <dbReference type="SAM" id="MobiDB-lite"/>
    </source>
</evidence>
<dbReference type="Proteomes" id="UP001500383">
    <property type="component" value="Unassembled WGS sequence"/>
</dbReference>
<accession>A0ABN2J2G1</accession>